<evidence type="ECO:0000313" key="4">
    <source>
        <dbReference type="Proteomes" id="UP001591681"/>
    </source>
</evidence>
<reference evidence="3 4" key="1">
    <citation type="submission" date="2024-09" db="EMBL/GenBank/DDBJ databases">
        <title>A chromosome-level genome assembly of Gray's grenadier anchovy, Coilia grayii.</title>
        <authorList>
            <person name="Fu Z."/>
        </authorList>
    </citation>
    <scope>NUCLEOTIDE SEQUENCE [LARGE SCALE GENOMIC DNA]</scope>
    <source>
        <strain evidence="3">G4</strain>
        <tissue evidence="3">Muscle</tissue>
    </source>
</reference>
<feature type="region of interest" description="Disordered" evidence="2">
    <location>
        <begin position="383"/>
        <end position="415"/>
    </location>
</feature>
<evidence type="ECO:0000256" key="1">
    <source>
        <dbReference type="SAM" id="Coils"/>
    </source>
</evidence>
<accession>A0ABD1JGY5</accession>
<sequence length="707" mass="79530">MTPCEVDYALQTLMSKIKERELESQRALNEYDVTNRLLKRQLQELQEKLNEKEYQLSDAHETIRALRGVTQVITGLQDEIRALRTELLTSQSSQSHPPIMTPSENPPTCSRPIRAQVSDDLSSHTLTHRSEADPTYSDYISQNSTSEPTTLLNVISDCGRTTEIAVPSIKEEEQKVEMDGGADGEEWGEEGESEGQAPVEMVKTENESEWVGSFEYNMAAHSCEDPPNSGFSDTYSNHQMTVLEMTTTSTSHCSSVAVVTTNPRKRPLTNTQLDSHSASVMVQRALRAKLGGDRIIQEYNKMKCLSDRSRRKMVNILVADMMENQGRHPPASVRESYALGIVTLFPLLKDLNSKNGYEHYFDPNSGSGYLAWRLKTVQRNSSSRVRRSLSSYRKTPTSLPANRKGPPASLPTYQDGPRIHRAVHSAPPPISPFECQEAMNLMRRSMDTAVIKENMRATFRYRQEMVHNPATTMTTTTVTAMSSVVNSVLEVFPRFLDTPGLISQDFAMLFGEEVSARFLSQWRTFYKPRIIADGKRLPHGSHMDRLLASLNQPSDSSDDWDSDLATILLLLHLLPPTSQGKRHKKISASEAGDHLVKFLRTGQSLEGFLEETQSRTPFLLCIGERKSSIQRYFVVIEQKAIPCEANTAIGAFDELFKAHFVLGRSYDEPLCSFFTFLQTTVYGIDVGSARESPRVREIRARLLNNSQ</sequence>
<feature type="region of interest" description="Disordered" evidence="2">
    <location>
        <begin position="173"/>
        <end position="204"/>
    </location>
</feature>
<proteinExistence type="predicted"/>
<feature type="coiled-coil region" evidence="1">
    <location>
        <begin position="10"/>
        <end position="62"/>
    </location>
</feature>
<evidence type="ECO:0000313" key="3">
    <source>
        <dbReference type="EMBL" id="KAL2086413.1"/>
    </source>
</evidence>
<feature type="region of interest" description="Disordered" evidence="2">
    <location>
        <begin position="89"/>
        <end position="144"/>
    </location>
</feature>
<dbReference type="EMBL" id="JBHFQA010000015">
    <property type="protein sequence ID" value="KAL2086413.1"/>
    <property type="molecule type" value="Genomic_DNA"/>
</dbReference>
<dbReference type="PANTHER" id="PTHR31025:SF29">
    <property type="entry name" value="SI:CH211-196P9.1"/>
    <property type="match status" value="1"/>
</dbReference>
<dbReference type="AlphaFoldDB" id="A0ABD1JGY5"/>
<name>A0ABD1JGY5_9TELE</name>
<feature type="compositionally biased region" description="Low complexity" evidence="2">
    <location>
        <begin position="383"/>
        <end position="393"/>
    </location>
</feature>
<keyword evidence="1" id="KW-0175">Coiled coil</keyword>
<feature type="compositionally biased region" description="Acidic residues" evidence="2">
    <location>
        <begin position="180"/>
        <end position="193"/>
    </location>
</feature>
<gene>
    <name evidence="3" type="ORF">ACEWY4_017472</name>
</gene>
<keyword evidence="4" id="KW-1185">Reference proteome</keyword>
<comment type="caution">
    <text evidence="3">The sequence shown here is derived from an EMBL/GenBank/DDBJ whole genome shotgun (WGS) entry which is preliminary data.</text>
</comment>
<dbReference type="PANTHER" id="PTHR31025">
    <property type="entry name" value="SI:CH211-196P9.1-RELATED"/>
    <property type="match status" value="1"/>
</dbReference>
<organism evidence="3 4">
    <name type="scientific">Coilia grayii</name>
    <name type="common">Gray's grenadier anchovy</name>
    <dbReference type="NCBI Taxonomy" id="363190"/>
    <lineage>
        <taxon>Eukaryota</taxon>
        <taxon>Metazoa</taxon>
        <taxon>Chordata</taxon>
        <taxon>Craniata</taxon>
        <taxon>Vertebrata</taxon>
        <taxon>Euteleostomi</taxon>
        <taxon>Actinopterygii</taxon>
        <taxon>Neopterygii</taxon>
        <taxon>Teleostei</taxon>
        <taxon>Clupei</taxon>
        <taxon>Clupeiformes</taxon>
        <taxon>Clupeoidei</taxon>
        <taxon>Engraulidae</taxon>
        <taxon>Coilinae</taxon>
        <taxon>Coilia</taxon>
    </lineage>
</organism>
<feature type="compositionally biased region" description="Polar residues" evidence="2">
    <location>
        <begin position="89"/>
        <end position="108"/>
    </location>
</feature>
<dbReference type="Proteomes" id="UP001591681">
    <property type="component" value="Unassembled WGS sequence"/>
</dbReference>
<protein>
    <submittedName>
        <fullName evidence="3">Uncharacterized protein</fullName>
    </submittedName>
</protein>
<evidence type="ECO:0000256" key="2">
    <source>
        <dbReference type="SAM" id="MobiDB-lite"/>
    </source>
</evidence>